<dbReference type="InterPro" id="IPR036390">
    <property type="entry name" value="WH_DNA-bd_sf"/>
</dbReference>
<sequence length="308" mass="35185">MKAHRDLLDSILLESILAVHSEQSVQRAAIKLGISQGGLSNRLAQLRRISGDEIFVRGKNSRLVFTERGYSIVESAARIMRTIDLIVDGPDDEGAISRRSRTFRIATSDYLGAEFISNIARNFRALAPNSRLEFFPLDKPDVLASSLMRCDLDMVIANFCIPGEAIERKVLFEDEIMFVCRRGLFRDIGPSLEQYVAAKHLSVLNPTSIKDSIIDDILRRFGLDRKVVVFVPYFNRVPDILERSDLVFTTTRTLATQWRATYDLDILPLYCIKERVEYARFSSLDRESPQSLHWLIRLIDSEASKVRR</sequence>
<keyword evidence="3 6" id="KW-0238">DNA-binding</keyword>
<name>A0A2V4TWC8_9BURK</name>
<dbReference type="InterPro" id="IPR050389">
    <property type="entry name" value="LysR-type_TF"/>
</dbReference>
<dbReference type="InterPro" id="IPR000847">
    <property type="entry name" value="LysR_HTH_N"/>
</dbReference>
<evidence type="ECO:0000256" key="3">
    <source>
        <dbReference type="ARBA" id="ARBA00023125"/>
    </source>
</evidence>
<dbReference type="Proteomes" id="UP000247772">
    <property type="component" value="Unassembled WGS sequence"/>
</dbReference>
<evidence type="ECO:0000313" key="7">
    <source>
        <dbReference type="Proteomes" id="UP000247772"/>
    </source>
</evidence>
<dbReference type="SUPFAM" id="SSF53850">
    <property type="entry name" value="Periplasmic binding protein-like II"/>
    <property type="match status" value="1"/>
</dbReference>
<dbReference type="PROSITE" id="PS50931">
    <property type="entry name" value="HTH_LYSR"/>
    <property type="match status" value="1"/>
</dbReference>
<proteinExistence type="inferred from homology"/>
<evidence type="ECO:0000256" key="4">
    <source>
        <dbReference type="ARBA" id="ARBA00023163"/>
    </source>
</evidence>
<gene>
    <name evidence="6" type="ORF">C7410_122105</name>
</gene>
<dbReference type="EMBL" id="QJSQ01000022">
    <property type="protein sequence ID" value="PYE18403.1"/>
    <property type="molecule type" value="Genomic_DNA"/>
</dbReference>
<dbReference type="GO" id="GO:0003677">
    <property type="term" value="F:DNA binding"/>
    <property type="evidence" value="ECO:0007669"/>
    <property type="project" value="UniProtKB-KW"/>
</dbReference>
<dbReference type="PANTHER" id="PTHR30118:SF15">
    <property type="entry name" value="TRANSCRIPTIONAL REGULATORY PROTEIN"/>
    <property type="match status" value="1"/>
</dbReference>
<dbReference type="InterPro" id="IPR036388">
    <property type="entry name" value="WH-like_DNA-bd_sf"/>
</dbReference>
<evidence type="ECO:0000256" key="2">
    <source>
        <dbReference type="ARBA" id="ARBA00023015"/>
    </source>
</evidence>
<accession>A0A2V4TWC8</accession>
<feature type="domain" description="HTH lysR-type" evidence="5">
    <location>
        <begin position="8"/>
        <end position="66"/>
    </location>
</feature>
<dbReference type="SUPFAM" id="SSF46785">
    <property type="entry name" value="Winged helix' DNA-binding domain"/>
    <property type="match status" value="1"/>
</dbReference>
<keyword evidence="4" id="KW-0804">Transcription</keyword>
<dbReference type="Pfam" id="PF00126">
    <property type="entry name" value="HTH_1"/>
    <property type="match status" value="1"/>
</dbReference>
<dbReference type="RefSeq" id="WP_110856537.1">
    <property type="nucleotide sequence ID" value="NZ_QJSQ01000022.1"/>
</dbReference>
<dbReference type="Gene3D" id="3.40.190.10">
    <property type="entry name" value="Periplasmic binding protein-like II"/>
    <property type="match status" value="2"/>
</dbReference>
<dbReference type="OrthoDB" id="5495633at2"/>
<dbReference type="Pfam" id="PF03466">
    <property type="entry name" value="LysR_substrate"/>
    <property type="match status" value="1"/>
</dbReference>
<dbReference type="InterPro" id="IPR005119">
    <property type="entry name" value="LysR_subst-bd"/>
</dbReference>
<comment type="caution">
    <text evidence="6">The sequence shown here is derived from an EMBL/GenBank/DDBJ whole genome shotgun (WGS) entry which is preliminary data.</text>
</comment>
<evidence type="ECO:0000313" key="6">
    <source>
        <dbReference type="EMBL" id="PYE18403.1"/>
    </source>
</evidence>
<keyword evidence="2" id="KW-0805">Transcription regulation</keyword>
<organism evidence="6 7">
    <name type="scientific">Paraburkholderia silvatlantica</name>
    <dbReference type="NCBI Taxonomy" id="321895"/>
    <lineage>
        <taxon>Bacteria</taxon>
        <taxon>Pseudomonadati</taxon>
        <taxon>Pseudomonadota</taxon>
        <taxon>Betaproteobacteria</taxon>
        <taxon>Burkholderiales</taxon>
        <taxon>Burkholderiaceae</taxon>
        <taxon>Paraburkholderia</taxon>
    </lineage>
</organism>
<evidence type="ECO:0000259" key="5">
    <source>
        <dbReference type="PROSITE" id="PS50931"/>
    </source>
</evidence>
<dbReference type="GO" id="GO:0003700">
    <property type="term" value="F:DNA-binding transcription factor activity"/>
    <property type="evidence" value="ECO:0007669"/>
    <property type="project" value="InterPro"/>
</dbReference>
<reference evidence="6 7" key="1">
    <citation type="submission" date="2018-06" db="EMBL/GenBank/DDBJ databases">
        <title>Genomic Encyclopedia of Type Strains, Phase IV (KMG-V): Genome sequencing to study the core and pangenomes of soil and plant-associated prokaryotes.</title>
        <authorList>
            <person name="Whitman W."/>
        </authorList>
    </citation>
    <scope>NUCLEOTIDE SEQUENCE [LARGE SCALE GENOMIC DNA]</scope>
    <source>
        <strain evidence="6 7">SRCL-318</strain>
    </source>
</reference>
<comment type="similarity">
    <text evidence="1">Belongs to the LysR transcriptional regulatory family.</text>
</comment>
<dbReference type="PANTHER" id="PTHR30118">
    <property type="entry name" value="HTH-TYPE TRANSCRIPTIONAL REGULATOR LEUO-RELATED"/>
    <property type="match status" value="1"/>
</dbReference>
<evidence type="ECO:0000256" key="1">
    <source>
        <dbReference type="ARBA" id="ARBA00009437"/>
    </source>
</evidence>
<protein>
    <submittedName>
        <fullName evidence="6">DNA-binding transcriptional LysR family regulator</fullName>
    </submittedName>
</protein>
<dbReference type="AlphaFoldDB" id="A0A2V4TWC8"/>
<dbReference type="Gene3D" id="1.10.10.10">
    <property type="entry name" value="Winged helix-like DNA-binding domain superfamily/Winged helix DNA-binding domain"/>
    <property type="match status" value="1"/>
</dbReference>